<dbReference type="InterPro" id="IPR000524">
    <property type="entry name" value="Tscrpt_reg_HTH_GntR"/>
</dbReference>
<dbReference type="SMART" id="SM00345">
    <property type="entry name" value="HTH_GNTR"/>
    <property type="match status" value="1"/>
</dbReference>
<dbReference type="EMBL" id="JBJHQH010000007">
    <property type="protein sequence ID" value="MFK9092182.1"/>
    <property type="molecule type" value="Genomic_DNA"/>
</dbReference>
<dbReference type="Gene3D" id="3.40.1410.10">
    <property type="entry name" value="Chorismate lyase-like"/>
    <property type="match status" value="1"/>
</dbReference>
<keyword evidence="6" id="KW-1185">Reference proteome</keyword>
<keyword evidence="2" id="KW-0238">DNA-binding</keyword>
<dbReference type="RefSeq" id="WP_406580784.1">
    <property type="nucleotide sequence ID" value="NZ_JBJHQH010000007.1"/>
</dbReference>
<reference evidence="5 6" key="1">
    <citation type="submission" date="2024-11" db="EMBL/GenBank/DDBJ databases">
        <authorList>
            <person name="Lucas J.A."/>
        </authorList>
    </citation>
    <scope>NUCLEOTIDE SEQUENCE [LARGE SCALE GENOMIC DNA]</scope>
    <source>
        <strain evidence="5 6">Z 5.4</strain>
    </source>
</reference>
<organism evidence="5 6">
    <name type="scientific">Bacillus salipaludis</name>
    <dbReference type="NCBI Taxonomy" id="2547811"/>
    <lineage>
        <taxon>Bacteria</taxon>
        <taxon>Bacillati</taxon>
        <taxon>Bacillota</taxon>
        <taxon>Bacilli</taxon>
        <taxon>Bacillales</taxon>
        <taxon>Bacillaceae</taxon>
        <taxon>Bacillus</taxon>
    </lineage>
</organism>
<dbReference type="InterPro" id="IPR036388">
    <property type="entry name" value="WH-like_DNA-bd_sf"/>
</dbReference>
<keyword evidence="3" id="KW-0804">Transcription</keyword>
<proteinExistence type="predicted"/>
<name>A0ABW8RHS4_9BACI</name>
<dbReference type="SUPFAM" id="SSF64288">
    <property type="entry name" value="Chorismate lyase-like"/>
    <property type="match status" value="1"/>
</dbReference>
<comment type="caution">
    <text evidence="5">The sequence shown here is derived from an EMBL/GenBank/DDBJ whole genome shotgun (WGS) entry which is preliminary data.</text>
</comment>
<dbReference type="InterPro" id="IPR011663">
    <property type="entry name" value="UTRA"/>
</dbReference>
<evidence type="ECO:0000256" key="2">
    <source>
        <dbReference type="ARBA" id="ARBA00023125"/>
    </source>
</evidence>
<dbReference type="PROSITE" id="PS50949">
    <property type="entry name" value="HTH_GNTR"/>
    <property type="match status" value="1"/>
</dbReference>
<keyword evidence="1" id="KW-0805">Transcription regulation</keyword>
<protein>
    <submittedName>
        <fullName evidence="5">GntR family transcriptional regulator</fullName>
    </submittedName>
</protein>
<feature type="domain" description="HTH gntR-type" evidence="4">
    <location>
        <begin position="8"/>
        <end position="76"/>
    </location>
</feature>
<dbReference type="PRINTS" id="PR00035">
    <property type="entry name" value="HTHGNTR"/>
</dbReference>
<dbReference type="PANTHER" id="PTHR44846">
    <property type="entry name" value="MANNOSYL-D-GLYCERATE TRANSPORT/METABOLISM SYSTEM REPRESSOR MNGR-RELATED"/>
    <property type="match status" value="1"/>
</dbReference>
<dbReference type="SMART" id="SM00866">
    <property type="entry name" value="UTRA"/>
    <property type="match status" value="1"/>
</dbReference>
<evidence type="ECO:0000259" key="4">
    <source>
        <dbReference type="PROSITE" id="PS50949"/>
    </source>
</evidence>
<dbReference type="InterPro" id="IPR050679">
    <property type="entry name" value="Bact_HTH_transcr_reg"/>
</dbReference>
<dbReference type="SUPFAM" id="SSF46785">
    <property type="entry name" value="Winged helix' DNA-binding domain"/>
    <property type="match status" value="1"/>
</dbReference>
<evidence type="ECO:0000313" key="6">
    <source>
        <dbReference type="Proteomes" id="UP001623041"/>
    </source>
</evidence>
<dbReference type="Gene3D" id="1.10.10.10">
    <property type="entry name" value="Winged helix-like DNA-binding domain superfamily/Winged helix DNA-binding domain"/>
    <property type="match status" value="1"/>
</dbReference>
<dbReference type="CDD" id="cd07377">
    <property type="entry name" value="WHTH_GntR"/>
    <property type="match status" value="1"/>
</dbReference>
<gene>
    <name evidence="5" type="ORF">ACJEBI_11905</name>
</gene>
<dbReference type="Pfam" id="PF07702">
    <property type="entry name" value="UTRA"/>
    <property type="match status" value="1"/>
</dbReference>
<evidence type="ECO:0000256" key="3">
    <source>
        <dbReference type="ARBA" id="ARBA00023163"/>
    </source>
</evidence>
<dbReference type="InterPro" id="IPR028978">
    <property type="entry name" value="Chorismate_lyase_/UTRA_dom_sf"/>
</dbReference>
<evidence type="ECO:0000256" key="1">
    <source>
        <dbReference type="ARBA" id="ARBA00023015"/>
    </source>
</evidence>
<dbReference type="InterPro" id="IPR036390">
    <property type="entry name" value="WH_DNA-bd_sf"/>
</dbReference>
<dbReference type="Proteomes" id="UP001623041">
    <property type="component" value="Unassembled WGS sequence"/>
</dbReference>
<evidence type="ECO:0000313" key="5">
    <source>
        <dbReference type="EMBL" id="MFK9092182.1"/>
    </source>
</evidence>
<accession>A0ABW8RHS4</accession>
<sequence length="235" mass="27043">MLDKNDFAPLYVQLYRKIKEQIVKGEYKQGEAIPSESEMMKAFQTTRGTVRNAIGLLVNEGLVHQIRGKGTFVQLSPVKYSIWNFGGFTDYLKTRNEVPVSKVLEQSYVSLEGKDYFQLVRARGVRTDQSIMYLSIDTSKLPLHLFPGIDQYDFEKESIYQILREKYHVFPSRTEISVSPVAIDAQMREILQVDKKEIALLKAEGSIFDQNHVEIEKVKVIYSSNIDFNIMTDIS</sequence>
<dbReference type="PANTHER" id="PTHR44846:SF1">
    <property type="entry name" value="MANNOSYL-D-GLYCERATE TRANSPORT_METABOLISM SYSTEM REPRESSOR MNGR-RELATED"/>
    <property type="match status" value="1"/>
</dbReference>
<dbReference type="Pfam" id="PF00392">
    <property type="entry name" value="GntR"/>
    <property type="match status" value="1"/>
</dbReference>